<gene>
    <name evidence="2" type="ORF">QUG92_11085</name>
</gene>
<feature type="transmembrane region" description="Helical" evidence="1">
    <location>
        <begin position="12"/>
        <end position="31"/>
    </location>
</feature>
<organism evidence="2 3">
    <name type="scientific">Curtobacterium citri</name>
    <dbReference type="NCBI Taxonomy" id="3055139"/>
    <lineage>
        <taxon>Bacteria</taxon>
        <taxon>Bacillati</taxon>
        <taxon>Actinomycetota</taxon>
        <taxon>Actinomycetes</taxon>
        <taxon>Micrococcales</taxon>
        <taxon>Microbacteriaceae</taxon>
        <taxon>Curtobacterium</taxon>
    </lineage>
</organism>
<keyword evidence="1" id="KW-0812">Transmembrane</keyword>
<reference evidence="2 3" key="1">
    <citation type="submission" date="2023-06" db="EMBL/GenBank/DDBJ databases">
        <authorList>
            <person name="Feng G."/>
            <person name="Li J."/>
            <person name="Zhu H."/>
        </authorList>
    </citation>
    <scope>NUCLEOTIDE SEQUENCE [LARGE SCALE GENOMIC DNA]</scope>
    <source>
        <strain evidence="2 3">RHCKG23</strain>
    </source>
</reference>
<keyword evidence="1" id="KW-1133">Transmembrane helix</keyword>
<comment type="caution">
    <text evidence="2">The sequence shown here is derived from an EMBL/GenBank/DDBJ whole genome shotgun (WGS) entry which is preliminary data.</text>
</comment>
<dbReference type="EMBL" id="JAUCML010000006">
    <property type="protein sequence ID" value="MDM7885647.1"/>
    <property type="molecule type" value="Genomic_DNA"/>
</dbReference>
<evidence type="ECO:0000313" key="3">
    <source>
        <dbReference type="Proteomes" id="UP001237823"/>
    </source>
</evidence>
<accession>A0ABT7T9J3</accession>
<name>A0ABT7T9J3_9MICO</name>
<keyword evidence="1" id="KW-0472">Membrane</keyword>
<feature type="transmembrane region" description="Helical" evidence="1">
    <location>
        <begin position="37"/>
        <end position="59"/>
    </location>
</feature>
<keyword evidence="3" id="KW-1185">Reference proteome</keyword>
<dbReference type="RefSeq" id="WP_289459094.1">
    <property type="nucleotide sequence ID" value="NZ_JAUCML010000006.1"/>
</dbReference>
<sequence>MSNPNAFRSSKTVLGFIGGFLLLVGIAMAVIGFTDSAVFLGVVGLIIAVCGVVAAVLALRRKATR</sequence>
<evidence type="ECO:0000313" key="2">
    <source>
        <dbReference type="EMBL" id="MDM7885647.1"/>
    </source>
</evidence>
<proteinExistence type="predicted"/>
<dbReference type="Proteomes" id="UP001237823">
    <property type="component" value="Unassembled WGS sequence"/>
</dbReference>
<protein>
    <submittedName>
        <fullName evidence="2">Uncharacterized protein</fullName>
    </submittedName>
</protein>
<evidence type="ECO:0000256" key="1">
    <source>
        <dbReference type="SAM" id="Phobius"/>
    </source>
</evidence>